<dbReference type="RefSeq" id="WP_185125501.1">
    <property type="nucleotide sequence ID" value="NZ_CAJEWD010000007.1"/>
</dbReference>
<feature type="transmembrane region" description="Helical" evidence="14">
    <location>
        <begin position="6"/>
        <end position="27"/>
    </location>
</feature>
<evidence type="ECO:0000256" key="5">
    <source>
        <dbReference type="ARBA" id="ARBA00022723"/>
    </source>
</evidence>
<keyword evidence="3 14" id="KW-1003">Cell membrane</keyword>
<comment type="activity regulation">
    <text evidence="14">Na(+) is not transported, but it plays an essential structural role and its presence is essential for fluoride channel function.</text>
</comment>
<comment type="subcellular location">
    <subcellularLocation>
        <location evidence="1 14">Cell membrane</location>
        <topology evidence="1 14">Multi-pass membrane protein</topology>
    </subcellularLocation>
</comment>
<keyword evidence="5 14" id="KW-0479">Metal-binding</keyword>
<organism evidence="15 16">
    <name type="scientific">Jeotgalicoccus meleagridis</name>
    <dbReference type="NCBI Taxonomy" id="2759181"/>
    <lineage>
        <taxon>Bacteria</taxon>
        <taxon>Bacillati</taxon>
        <taxon>Bacillota</taxon>
        <taxon>Bacilli</taxon>
        <taxon>Bacillales</taxon>
        <taxon>Staphylococcaceae</taxon>
        <taxon>Jeotgalicoccus</taxon>
    </lineage>
</organism>
<evidence type="ECO:0000256" key="6">
    <source>
        <dbReference type="ARBA" id="ARBA00022989"/>
    </source>
</evidence>
<dbReference type="PANTHER" id="PTHR28259:SF16">
    <property type="entry name" value="FLUORIDE-SPECIFIC ION CHANNEL FLUC 2"/>
    <property type="match status" value="1"/>
</dbReference>
<accession>A0A6V7RFK0</accession>
<comment type="similarity">
    <text evidence="11 14">Belongs to the fluoride channel Fluc/FEX (TC 1.A.43) family.</text>
</comment>
<gene>
    <name evidence="15" type="primary">crcB_1</name>
    <name evidence="14" type="synonym">crcB</name>
    <name evidence="14" type="synonym">fluC</name>
    <name evidence="15" type="ORF">JEODO184_00968</name>
</gene>
<sequence>MLNLITMMVAAGLGAALRVYISNLDIFKKIDVPYGTMVVNLIGSFLMGVSAMVLLANSQYYFVITTGFLGGFTTYSQFALDQFNLLKEKKTKEFFKYSLSSMFFSLASTALGLIIGSVFL</sequence>
<keyword evidence="10 14" id="KW-0407">Ion channel</keyword>
<keyword evidence="7 14" id="KW-0915">Sodium</keyword>
<evidence type="ECO:0000256" key="1">
    <source>
        <dbReference type="ARBA" id="ARBA00004651"/>
    </source>
</evidence>
<keyword evidence="9 14" id="KW-0472">Membrane</keyword>
<evidence type="ECO:0000313" key="15">
    <source>
        <dbReference type="EMBL" id="CAD2076435.1"/>
    </source>
</evidence>
<comment type="catalytic activity">
    <reaction evidence="12">
        <text>fluoride(in) = fluoride(out)</text>
        <dbReference type="Rhea" id="RHEA:76159"/>
        <dbReference type="ChEBI" id="CHEBI:17051"/>
    </reaction>
    <physiologicalReaction direction="left-to-right" evidence="12">
        <dbReference type="Rhea" id="RHEA:76160"/>
    </physiologicalReaction>
</comment>
<name>A0A6V7RFK0_9STAP</name>
<dbReference type="Pfam" id="PF02537">
    <property type="entry name" value="CRCB"/>
    <property type="match status" value="1"/>
</dbReference>
<dbReference type="NCBIfam" id="TIGR00494">
    <property type="entry name" value="crcB"/>
    <property type="match status" value="1"/>
</dbReference>
<comment type="caution">
    <text evidence="15">The sequence shown here is derived from an EMBL/GenBank/DDBJ whole genome shotgun (WGS) entry which is preliminary data.</text>
</comment>
<dbReference type="PANTHER" id="PTHR28259">
    <property type="entry name" value="FLUORIDE EXPORT PROTEIN 1-RELATED"/>
    <property type="match status" value="1"/>
</dbReference>
<feature type="binding site" evidence="14">
    <location>
        <position position="70"/>
    </location>
    <ligand>
        <name>Na(+)</name>
        <dbReference type="ChEBI" id="CHEBI:29101"/>
        <note>structural</note>
    </ligand>
</feature>
<evidence type="ECO:0000256" key="11">
    <source>
        <dbReference type="ARBA" id="ARBA00035120"/>
    </source>
</evidence>
<feature type="transmembrane region" description="Helical" evidence="14">
    <location>
        <begin position="34"/>
        <end position="54"/>
    </location>
</feature>
<dbReference type="GO" id="GO:0005886">
    <property type="term" value="C:plasma membrane"/>
    <property type="evidence" value="ECO:0007669"/>
    <property type="project" value="UniProtKB-SubCell"/>
</dbReference>
<evidence type="ECO:0000256" key="13">
    <source>
        <dbReference type="ARBA" id="ARBA00049940"/>
    </source>
</evidence>
<evidence type="ECO:0000313" key="16">
    <source>
        <dbReference type="Proteomes" id="UP000589351"/>
    </source>
</evidence>
<evidence type="ECO:0000256" key="2">
    <source>
        <dbReference type="ARBA" id="ARBA00022448"/>
    </source>
</evidence>
<keyword evidence="6 14" id="KW-1133">Transmembrane helix</keyword>
<dbReference type="Proteomes" id="UP000589351">
    <property type="component" value="Unassembled WGS sequence"/>
</dbReference>
<keyword evidence="8 14" id="KW-0406">Ion transport</keyword>
<evidence type="ECO:0000256" key="8">
    <source>
        <dbReference type="ARBA" id="ARBA00023065"/>
    </source>
</evidence>
<dbReference type="GO" id="GO:0062054">
    <property type="term" value="F:fluoride channel activity"/>
    <property type="evidence" value="ECO:0007669"/>
    <property type="project" value="UniProtKB-UniRule"/>
</dbReference>
<dbReference type="AlphaFoldDB" id="A0A6V7RFK0"/>
<evidence type="ECO:0000256" key="10">
    <source>
        <dbReference type="ARBA" id="ARBA00023303"/>
    </source>
</evidence>
<reference evidence="15 16" key="1">
    <citation type="submission" date="2020-07" db="EMBL/GenBank/DDBJ databases">
        <authorList>
            <person name="Criscuolo A."/>
        </authorList>
    </citation>
    <scope>NUCLEOTIDE SEQUENCE [LARGE SCALE GENOMIC DNA]</scope>
    <source>
        <strain evidence="15">CIP111649</strain>
    </source>
</reference>
<evidence type="ECO:0000256" key="9">
    <source>
        <dbReference type="ARBA" id="ARBA00023136"/>
    </source>
</evidence>
<feature type="transmembrane region" description="Helical" evidence="14">
    <location>
        <begin position="60"/>
        <end position="80"/>
    </location>
</feature>
<evidence type="ECO:0000256" key="3">
    <source>
        <dbReference type="ARBA" id="ARBA00022475"/>
    </source>
</evidence>
<dbReference type="GO" id="GO:0046872">
    <property type="term" value="F:metal ion binding"/>
    <property type="evidence" value="ECO:0007669"/>
    <property type="project" value="UniProtKB-KW"/>
</dbReference>
<evidence type="ECO:0000256" key="12">
    <source>
        <dbReference type="ARBA" id="ARBA00035585"/>
    </source>
</evidence>
<evidence type="ECO:0000256" key="14">
    <source>
        <dbReference type="HAMAP-Rule" id="MF_00454"/>
    </source>
</evidence>
<comment type="function">
    <text evidence="13 14">Fluoride-specific ion channel. Important for reducing fluoride concentration in the cell, thus reducing its toxicity.</text>
</comment>
<proteinExistence type="inferred from homology"/>
<evidence type="ECO:0000256" key="7">
    <source>
        <dbReference type="ARBA" id="ARBA00023053"/>
    </source>
</evidence>
<keyword evidence="2 14" id="KW-0813">Transport</keyword>
<dbReference type="GO" id="GO:0140114">
    <property type="term" value="P:cellular detoxification of fluoride"/>
    <property type="evidence" value="ECO:0007669"/>
    <property type="project" value="UniProtKB-UniRule"/>
</dbReference>
<feature type="binding site" evidence="14">
    <location>
        <position position="73"/>
    </location>
    <ligand>
        <name>Na(+)</name>
        <dbReference type="ChEBI" id="CHEBI:29101"/>
        <note>structural</note>
    </ligand>
</feature>
<keyword evidence="4 14" id="KW-0812">Transmembrane</keyword>
<protein>
    <recommendedName>
        <fullName evidence="14">Fluoride-specific ion channel FluC</fullName>
    </recommendedName>
</protein>
<evidence type="ECO:0000256" key="4">
    <source>
        <dbReference type="ARBA" id="ARBA00022692"/>
    </source>
</evidence>
<keyword evidence="16" id="KW-1185">Reference proteome</keyword>
<dbReference type="InterPro" id="IPR003691">
    <property type="entry name" value="FluC"/>
</dbReference>
<dbReference type="EMBL" id="CAJEWD010000007">
    <property type="protein sequence ID" value="CAD2076435.1"/>
    <property type="molecule type" value="Genomic_DNA"/>
</dbReference>
<feature type="transmembrane region" description="Helical" evidence="14">
    <location>
        <begin position="101"/>
        <end position="119"/>
    </location>
</feature>
<dbReference type="HAMAP" id="MF_00454">
    <property type="entry name" value="FluC"/>
    <property type="match status" value="1"/>
</dbReference>